<dbReference type="SUPFAM" id="SSF53850">
    <property type="entry name" value="Periplasmic binding protein-like II"/>
    <property type="match status" value="1"/>
</dbReference>
<dbReference type="InterPro" id="IPR036390">
    <property type="entry name" value="WH_DNA-bd_sf"/>
</dbReference>
<dbReference type="InterPro" id="IPR005119">
    <property type="entry name" value="LysR_subst-bd"/>
</dbReference>
<dbReference type="EMBL" id="CP067393">
    <property type="protein sequence ID" value="QQP86743.1"/>
    <property type="molecule type" value="Genomic_DNA"/>
</dbReference>
<dbReference type="Proteomes" id="UP000595278">
    <property type="component" value="Chromosome"/>
</dbReference>
<dbReference type="AlphaFoldDB" id="A0A974NHJ3"/>
<dbReference type="PANTHER" id="PTHR30126:SF40">
    <property type="entry name" value="HTH-TYPE TRANSCRIPTIONAL REGULATOR GLTR"/>
    <property type="match status" value="1"/>
</dbReference>
<evidence type="ECO:0000313" key="7">
    <source>
        <dbReference type="Proteomes" id="UP000595278"/>
    </source>
</evidence>
<dbReference type="SUPFAM" id="SSF46785">
    <property type="entry name" value="Winged helix' DNA-binding domain"/>
    <property type="match status" value="1"/>
</dbReference>
<keyword evidence="4" id="KW-0804">Transcription</keyword>
<keyword evidence="3" id="KW-0238">DNA-binding</keyword>
<organism evidence="6 7">
    <name type="scientific">Entomomonas asaccharolytica</name>
    <dbReference type="NCBI Taxonomy" id="2785331"/>
    <lineage>
        <taxon>Bacteria</taxon>
        <taxon>Pseudomonadati</taxon>
        <taxon>Pseudomonadota</taxon>
        <taxon>Gammaproteobacteria</taxon>
        <taxon>Pseudomonadales</taxon>
        <taxon>Pseudomonadaceae</taxon>
        <taxon>Entomomonas</taxon>
    </lineage>
</organism>
<dbReference type="RefSeq" id="WP_201095114.1">
    <property type="nucleotide sequence ID" value="NZ_CP067393.1"/>
</dbReference>
<evidence type="ECO:0000256" key="4">
    <source>
        <dbReference type="ARBA" id="ARBA00023163"/>
    </source>
</evidence>
<feature type="domain" description="HTH lysR-type" evidence="5">
    <location>
        <begin position="1"/>
        <end position="58"/>
    </location>
</feature>
<protein>
    <submittedName>
        <fullName evidence="6">LysR family transcriptional regulator</fullName>
    </submittedName>
</protein>
<name>A0A974NHJ3_9GAMM</name>
<dbReference type="PROSITE" id="PS50931">
    <property type="entry name" value="HTH_LYSR"/>
    <property type="match status" value="1"/>
</dbReference>
<evidence type="ECO:0000259" key="5">
    <source>
        <dbReference type="PROSITE" id="PS50931"/>
    </source>
</evidence>
<evidence type="ECO:0000256" key="1">
    <source>
        <dbReference type="ARBA" id="ARBA00009437"/>
    </source>
</evidence>
<evidence type="ECO:0000256" key="3">
    <source>
        <dbReference type="ARBA" id="ARBA00023125"/>
    </source>
</evidence>
<keyword evidence="7" id="KW-1185">Reference proteome</keyword>
<dbReference type="PANTHER" id="PTHR30126">
    <property type="entry name" value="HTH-TYPE TRANSCRIPTIONAL REGULATOR"/>
    <property type="match status" value="1"/>
</dbReference>
<keyword evidence="2" id="KW-0805">Transcription regulation</keyword>
<dbReference type="InterPro" id="IPR000847">
    <property type="entry name" value="LysR_HTH_N"/>
</dbReference>
<dbReference type="CDD" id="cd08442">
    <property type="entry name" value="PBP2_YofA_SoxR_like"/>
    <property type="match status" value="1"/>
</dbReference>
<dbReference type="GO" id="GO:0000976">
    <property type="term" value="F:transcription cis-regulatory region binding"/>
    <property type="evidence" value="ECO:0007669"/>
    <property type="project" value="TreeGrafter"/>
</dbReference>
<dbReference type="Gene3D" id="3.40.190.10">
    <property type="entry name" value="Periplasmic binding protein-like II"/>
    <property type="match status" value="2"/>
</dbReference>
<dbReference type="Gene3D" id="1.10.10.10">
    <property type="entry name" value="Winged helix-like DNA-binding domain superfamily/Winged helix DNA-binding domain"/>
    <property type="match status" value="1"/>
</dbReference>
<dbReference type="Pfam" id="PF00126">
    <property type="entry name" value="HTH_1"/>
    <property type="match status" value="1"/>
</dbReference>
<dbReference type="KEGG" id="eaz:JHT90_05765"/>
<proteinExistence type="inferred from homology"/>
<dbReference type="FunFam" id="1.10.10.10:FF:000001">
    <property type="entry name" value="LysR family transcriptional regulator"/>
    <property type="match status" value="1"/>
</dbReference>
<reference evidence="6 7" key="1">
    <citation type="submission" date="2021-01" db="EMBL/GenBank/DDBJ databases">
        <title>Entomomonas sp. F2A isolated from a house cricket (Acheta domesticus).</title>
        <authorList>
            <person name="Spergser J."/>
            <person name="Busse H.-J."/>
        </authorList>
    </citation>
    <scope>NUCLEOTIDE SEQUENCE [LARGE SCALE GENOMIC DNA]</scope>
    <source>
        <strain evidence="6 7">F2A</strain>
    </source>
</reference>
<dbReference type="Pfam" id="PF03466">
    <property type="entry name" value="LysR_substrate"/>
    <property type="match status" value="1"/>
</dbReference>
<accession>A0A974NHJ3</accession>
<dbReference type="InterPro" id="IPR036388">
    <property type="entry name" value="WH-like_DNA-bd_sf"/>
</dbReference>
<comment type="similarity">
    <text evidence="1">Belongs to the LysR transcriptional regulatory family.</text>
</comment>
<gene>
    <name evidence="6" type="ORF">JHT90_05765</name>
</gene>
<evidence type="ECO:0000313" key="6">
    <source>
        <dbReference type="EMBL" id="QQP86743.1"/>
    </source>
</evidence>
<sequence>MELSDLKTLIAVVEQGGITRAAKYLNRVPSSITTRIMQLEDNLGVQLFIREGKRLLTTDKGQLLYNYAKQIIELAMEAELQIKSSLPKGKLRIGAMESTAAARLPNLLAKLHLQYPQIELELTTGTSHSLYQGLLANQLDAVFIADTPKDNRLDKQGVFKEQLVIVAPKDHAAINTPQDIHKKTLLVFKDGCSYRDRLVTWFVEHDVKPERIAELSSYHAILGGVSAGMGIGIVPEAVLKLFPDKQTLSVHQLSKSIGSAITDLVWRKGMLSANISALQSCLTY</sequence>
<dbReference type="GO" id="GO:0003700">
    <property type="term" value="F:DNA-binding transcription factor activity"/>
    <property type="evidence" value="ECO:0007669"/>
    <property type="project" value="InterPro"/>
</dbReference>
<evidence type="ECO:0000256" key="2">
    <source>
        <dbReference type="ARBA" id="ARBA00023015"/>
    </source>
</evidence>